<dbReference type="RefSeq" id="WP_346335802.1">
    <property type="nucleotide sequence ID" value="NZ_JBBYXI010000001.1"/>
</dbReference>
<dbReference type="InterPro" id="IPR025711">
    <property type="entry name" value="PepSY"/>
</dbReference>
<name>A0ABV0BFS3_9HYPH</name>
<evidence type="ECO:0000256" key="1">
    <source>
        <dbReference type="SAM" id="SignalP"/>
    </source>
</evidence>
<proteinExistence type="predicted"/>
<comment type="caution">
    <text evidence="3">The sequence shown here is derived from an EMBL/GenBank/DDBJ whole genome shotgun (WGS) entry which is preliminary data.</text>
</comment>
<protein>
    <submittedName>
        <fullName evidence="3">PepSY domain-containing protein</fullName>
    </submittedName>
</protein>
<dbReference type="EMBL" id="JBBYXI010000001">
    <property type="protein sequence ID" value="MEN3929820.1"/>
    <property type="molecule type" value="Genomic_DNA"/>
</dbReference>
<reference evidence="3 4" key="1">
    <citation type="submission" date="2024-04" db="EMBL/GenBank/DDBJ databases">
        <title>A novel species isolated from cricket.</title>
        <authorList>
            <person name="Wang H.-C."/>
        </authorList>
    </citation>
    <scope>NUCLEOTIDE SEQUENCE [LARGE SCALE GENOMIC DNA]</scope>
    <source>
        <strain evidence="3 4">WL0021</strain>
    </source>
</reference>
<dbReference type="Proteomes" id="UP001418637">
    <property type="component" value="Unassembled WGS sequence"/>
</dbReference>
<dbReference type="Pfam" id="PF03413">
    <property type="entry name" value="PepSY"/>
    <property type="match status" value="1"/>
</dbReference>
<keyword evidence="1" id="KW-0732">Signal</keyword>
<organism evidence="3 4">
    <name type="scientific">Hohaiivirga grylli</name>
    <dbReference type="NCBI Taxonomy" id="3133970"/>
    <lineage>
        <taxon>Bacteria</taxon>
        <taxon>Pseudomonadati</taxon>
        <taxon>Pseudomonadota</taxon>
        <taxon>Alphaproteobacteria</taxon>
        <taxon>Hyphomicrobiales</taxon>
        <taxon>Methylobacteriaceae</taxon>
        <taxon>Hohaiivirga</taxon>
    </lineage>
</organism>
<keyword evidence="4" id="KW-1185">Reference proteome</keyword>
<sequence>MMRFRFILPLLLALGVSAATIPAFSDDGHEQAREALQRGEIKSLSEILTMLQKEMPGEVLEIEFERDKGLWIYEIKLIDKSGRFMKVYVDATKNTIIRVKQKYANPDR</sequence>
<evidence type="ECO:0000313" key="4">
    <source>
        <dbReference type="Proteomes" id="UP001418637"/>
    </source>
</evidence>
<dbReference type="Gene3D" id="3.10.450.40">
    <property type="match status" value="1"/>
</dbReference>
<evidence type="ECO:0000313" key="3">
    <source>
        <dbReference type="EMBL" id="MEN3929820.1"/>
    </source>
</evidence>
<feature type="domain" description="PepSY" evidence="2">
    <location>
        <begin position="43"/>
        <end position="92"/>
    </location>
</feature>
<feature type="chain" id="PRO_5046867850" evidence="1">
    <location>
        <begin position="26"/>
        <end position="108"/>
    </location>
</feature>
<gene>
    <name evidence="3" type="ORF">WJT86_01935</name>
</gene>
<feature type="signal peptide" evidence="1">
    <location>
        <begin position="1"/>
        <end position="25"/>
    </location>
</feature>
<evidence type="ECO:0000259" key="2">
    <source>
        <dbReference type="Pfam" id="PF03413"/>
    </source>
</evidence>
<accession>A0ABV0BFS3</accession>